<reference evidence="3 4" key="1">
    <citation type="submission" date="2017-03" db="EMBL/GenBank/DDBJ databases">
        <authorList>
            <person name="Afonso C.L."/>
            <person name="Miller P.J."/>
            <person name="Scott M.A."/>
            <person name="Spackman E."/>
            <person name="Goraichik I."/>
            <person name="Dimitrov K.M."/>
            <person name="Suarez D.L."/>
            <person name="Swayne D.E."/>
        </authorList>
    </citation>
    <scope>NUCLEOTIDE SEQUENCE [LARGE SCALE GENOMIC DNA]</scope>
    <source>
        <strain evidence="3">SB41UT1</strain>
    </source>
</reference>
<dbReference type="InterPro" id="IPR027454">
    <property type="entry name" value="Histone_HNS_N"/>
</dbReference>
<dbReference type="GO" id="GO:0046983">
    <property type="term" value="F:protein dimerization activity"/>
    <property type="evidence" value="ECO:0007669"/>
    <property type="project" value="InterPro"/>
</dbReference>
<keyword evidence="1" id="KW-0175">Coiled coil</keyword>
<sequence length="139" mass="16366">MNVFDEVMHRLSSKTRMRGLFKDVHIEDLERIVSRLTDVLTEKKESVAEEKEKLKAKQSSIDAIRRMMDEKGISIEDFGQPATGEKKKRNIKRFLFEFRDKDGSSHQWEGSLTGRAPKIFQEYLQRMGKERSDCIIEER</sequence>
<dbReference type="AlphaFoldDB" id="A0A1X7AQE7"/>
<dbReference type="Gene3D" id="1.10.287.1050">
    <property type="entry name" value="H-NS histone-like proteins"/>
    <property type="match status" value="1"/>
</dbReference>
<dbReference type="OrthoDB" id="6196813at2"/>
<evidence type="ECO:0000256" key="1">
    <source>
        <dbReference type="SAM" id="Coils"/>
    </source>
</evidence>
<feature type="coiled-coil region" evidence="1">
    <location>
        <begin position="26"/>
        <end position="57"/>
    </location>
</feature>
<protein>
    <submittedName>
        <fullName evidence="3">DNA binding protein, nucleoid-associated</fullName>
    </submittedName>
</protein>
<evidence type="ECO:0000313" key="3">
    <source>
        <dbReference type="EMBL" id="SMA50318.1"/>
    </source>
</evidence>
<dbReference type="InterPro" id="IPR054180">
    <property type="entry name" value="H-NS-like_N"/>
</dbReference>
<proteinExistence type="predicted"/>
<accession>A0A1X7AQE7</accession>
<dbReference type="Proteomes" id="UP000196573">
    <property type="component" value="Unassembled WGS sequence"/>
</dbReference>
<evidence type="ECO:0000313" key="4">
    <source>
        <dbReference type="Proteomes" id="UP000196573"/>
    </source>
</evidence>
<name>A0A1X7AQE7_9GAMM</name>
<gene>
    <name evidence="3" type="ORF">EHSB41UT_04112</name>
</gene>
<evidence type="ECO:0000259" key="2">
    <source>
        <dbReference type="Pfam" id="PF22470"/>
    </source>
</evidence>
<dbReference type="Pfam" id="PF22470">
    <property type="entry name" value="Histone_HNS_N"/>
    <property type="match status" value="1"/>
</dbReference>
<dbReference type="SUPFAM" id="SSF81273">
    <property type="entry name" value="H-NS histone-like proteins"/>
    <property type="match status" value="1"/>
</dbReference>
<dbReference type="EMBL" id="FWPT01000011">
    <property type="protein sequence ID" value="SMA50318.1"/>
    <property type="molecule type" value="Genomic_DNA"/>
</dbReference>
<feature type="domain" description="DNA-binding protein H-NS-like N-terminal" evidence="2">
    <location>
        <begin position="5"/>
        <end position="80"/>
    </location>
</feature>
<organism evidence="3 4">
    <name type="scientific">Parendozoicomonas haliclonae</name>
    <dbReference type="NCBI Taxonomy" id="1960125"/>
    <lineage>
        <taxon>Bacteria</taxon>
        <taxon>Pseudomonadati</taxon>
        <taxon>Pseudomonadota</taxon>
        <taxon>Gammaproteobacteria</taxon>
        <taxon>Oceanospirillales</taxon>
        <taxon>Endozoicomonadaceae</taxon>
        <taxon>Parendozoicomonas</taxon>
    </lineage>
</organism>
<keyword evidence="4" id="KW-1185">Reference proteome</keyword>